<feature type="chain" id="PRO_5046099751" evidence="1">
    <location>
        <begin position="21"/>
        <end position="140"/>
    </location>
</feature>
<dbReference type="EMBL" id="BAAAEO010000003">
    <property type="protein sequence ID" value="GAA0554914.1"/>
    <property type="molecule type" value="Genomic_DNA"/>
</dbReference>
<feature type="signal peptide" evidence="1">
    <location>
        <begin position="1"/>
        <end position="20"/>
    </location>
</feature>
<evidence type="ECO:0000313" key="3">
    <source>
        <dbReference type="EMBL" id="GAA0554914.1"/>
    </source>
</evidence>
<proteinExistence type="predicted"/>
<sequence length="140" mass="15865">MRHIILMIVLGLSLSMTAVAEQKKQLGNWDVHYIAFPAPLLTPEIATQYKLQRSKYNAVINISVLDKNTQQAQKVAISGIAKDLQGRQQALQFSEVTEGDAVYYLAQLPFRHEQRFSFTISIVSGNQSQQLTFDQTFYVD</sequence>
<gene>
    <name evidence="3" type="ORF">GCM10009098_23450</name>
</gene>
<keyword evidence="1" id="KW-0732">Signal</keyword>
<dbReference type="Gene3D" id="2.60.40.3340">
    <property type="entry name" value="Domain of unknown function DUF4426"/>
    <property type="match status" value="1"/>
</dbReference>
<comment type="caution">
    <text evidence="3">The sequence shown here is derived from an EMBL/GenBank/DDBJ whole genome shotgun (WGS) entry which is preliminary data.</text>
</comment>
<dbReference type="RefSeq" id="WP_226766920.1">
    <property type="nucleotide sequence ID" value="NZ_BAAAEO010000003.1"/>
</dbReference>
<keyword evidence="4" id="KW-1185">Reference proteome</keyword>
<reference evidence="3 4" key="1">
    <citation type="journal article" date="2019" name="Int. J. Syst. Evol. Microbiol.">
        <title>The Global Catalogue of Microorganisms (GCM) 10K type strain sequencing project: providing services to taxonomists for standard genome sequencing and annotation.</title>
        <authorList>
            <consortium name="The Broad Institute Genomics Platform"/>
            <consortium name="The Broad Institute Genome Sequencing Center for Infectious Disease"/>
            <person name="Wu L."/>
            <person name="Ma J."/>
        </authorList>
    </citation>
    <scope>NUCLEOTIDE SEQUENCE [LARGE SCALE GENOMIC DNA]</scope>
    <source>
        <strain evidence="3 4">JCM 14331</strain>
    </source>
</reference>
<evidence type="ECO:0000259" key="2">
    <source>
        <dbReference type="Pfam" id="PF14467"/>
    </source>
</evidence>
<protein>
    <submittedName>
        <fullName evidence="3">DUF4426 domain-containing protein</fullName>
    </submittedName>
</protein>
<feature type="domain" description="DUF4426" evidence="2">
    <location>
        <begin position="23"/>
        <end position="140"/>
    </location>
</feature>
<evidence type="ECO:0000256" key="1">
    <source>
        <dbReference type="SAM" id="SignalP"/>
    </source>
</evidence>
<accession>A0ABN1DY74</accession>
<evidence type="ECO:0000313" key="4">
    <source>
        <dbReference type="Proteomes" id="UP001501169"/>
    </source>
</evidence>
<name>A0ABN1DY74_9GAMM</name>
<dbReference type="Proteomes" id="UP001501169">
    <property type="component" value="Unassembled WGS sequence"/>
</dbReference>
<dbReference type="Pfam" id="PF14467">
    <property type="entry name" value="DUF4426"/>
    <property type="match status" value="1"/>
</dbReference>
<organism evidence="3 4">
    <name type="scientific">Rheinheimera aquimaris</name>
    <dbReference type="NCBI Taxonomy" id="412437"/>
    <lineage>
        <taxon>Bacteria</taxon>
        <taxon>Pseudomonadati</taxon>
        <taxon>Pseudomonadota</taxon>
        <taxon>Gammaproteobacteria</taxon>
        <taxon>Chromatiales</taxon>
        <taxon>Chromatiaceae</taxon>
        <taxon>Rheinheimera</taxon>
    </lineage>
</organism>
<dbReference type="InterPro" id="IPR025218">
    <property type="entry name" value="DUF4426"/>
</dbReference>